<keyword evidence="2" id="KW-0106">Calcium</keyword>
<sequence>MPNGRLEVNLVEAKGLESTEFFCSMDPYVILTCKTQEQKSNIAPDGDTAPRWNETIVFTINGHVPEMHVKIMDKDTLTADDFVGEATIPLEPVYEEGYIPPTAYNVVKDGEFKGEIKIGLAFTPHVERGCHGCGVPEEELGGWRQSSRDY</sequence>
<dbReference type="GO" id="GO:0046872">
    <property type="term" value="F:metal ion binding"/>
    <property type="evidence" value="ECO:0007669"/>
    <property type="project" value="UniProtKB-KW"/>
</dbReference>
<dbReference type="Gene3D" id="2.60.40.150">
    <property type="entry name" value="C2 domain"/>
    <property type="match status" value="1"/>
</dbReference>
<evidence type="ECO:0000256" key="1">
    <source>
        <dbReference type="ARBA" id="ARBA00022723"/>
    </source>
</evidence>
<dbReference type="EMBL" id="GISG01028386">
    <property type="protein sequence ID" value="MBA4620050.1"/>
    <property type="molecule type" value="Transcribed_RNA"/>
</dbReference>
<dbReference type="SMART" id="SM00239">
    <property type="entry name" value="C2"/>
    <property type="match status" value="1"/>
</dbReference>
<name>A0A7C9CST9_OPUST</name>
<dbReference type="InterPro" id="IPR035892">
    <property type="entry name" value="C2_domain_sf"/>
</dbReference>
<dbReference type="InterPro" id="IPR000008">
    <property type="entry name" value="C2_dom"/>
</dbReference>
<dbReference type="PANTHER" id="PTHR46502">
    <property type="entry name" value="C2 DOMAIN-CONTAINING"/>
    <property type="match status" value="1"/>
</dbReference>
<dbReference type="SUPFAM" id="SSF49562">
    <property type="entry name" value="C2 domain (Calcium/lipid-binding domain, CaLB)"/>
    <property type="match status" value="1"/>
</dbReference>
<feature type="domain" description="C2" evidence="3">
    <location>
        <begin position="1"/>
        <end position="103"/>
    </location>
</feature>
<organism evidence="4">
    <name type="scientific">Opuntia streptacantha</name>
    <name type="common">Prickly pear cactus</name>
    <name type="synonym">Opuntia cardona</name>
    <dbReference type="NCBI Taxonomy" id="393608"/>
    <lineage>
        <taxon>Eukaryota</taxon>
        <taxon>Viridiplantae</taxon>
        <taxon>Streptophyta</taxon>
        <taxon>Embryophyta</taxon>
        <taxon>Tracheophyta</taxon>
        <taxon>Spermatophyta</taxon>
        <taxon>Magnoliopsida</taxon>
        <taxon>eudicotyledons</taxon>
        <taxon>Gunneridae</taxon>
        <taxon>Pentapetalae</taxon>
        <taxon>Caryophyllales</taxon>
        <taxon>Cactineae</taxon>
        <taxon>Cactaceae</taxon>
        <taxon>Opuntioideae</taxon>
        <taxon>Opuntia</taxon>
    </lineage>
</organism>
<protein>
    <recommendedName>
        <fullName evidence="3">C2 domain-containing protein</fullName>
    </recommendedName>
</protein>
<evidence type="ECO:0000256" key="2">
    <source>
        <dbReference type="ARBA" id="ARBA00022837"/>
    </source>
</evidence>
<reference evidence="4" key="2">
    <citation type="submission" date="2020-07" db="EMBL/GenBank/DDBJ databases">
        <authorList>
            <person name="Vera ALvarez R."/>
            <person name="Arias-Moreno D.M."/>
            <person name="Jimenez-Jacinto V."/>
            <person name="Jimenez-Bremont J.F."/>
            <person name="Swaminathan K."/>
            <person name="Moose S.P."/>
            <person name="Guerrero-Gonzalez M.L."/>
            <person name="Marino-Ramirez L."/>
            <person name="Landsman D."/>
            <person name="Rodriguez-Kessler M."/>
            <person name="Delgado-Sanchez P."/>
        </authorList>
    </citation>
    <scope>NUCLEOTIDE SEQUENCE</scope>
    <source>
        <tissue evidence="4">Cladode</tissue>
    </source>
</reference>
<reference evidence="4" key="1">
    <citation type="journal article" date="2013" name="J. Plant Res.">
        <title>Effect of fungi and light on seed germination of three Opuntia species from semiarid lands of central Mexico.</title>
        <authorList>
            <person name="Delgado-Sanchez P."/>
            <person name="Jimenez-Bremont J.F."/>
            <person name="Guerrero-Gonzalez Mde L."/>
            <person name="Flores J."/>
        </authorList>
    </citation>
    <scope>NUCLEOTIDE SEQUENCE</scope>
    <source>
        <tissue evidence="4">Cladode</tissue>
    </source>
</reference>
<dbReference type="Pfam" id="PF00168">
    <property type="entry name" value="C2"/>
    <property type="match status" value="1"/>
</dbReference>
<accession>A0A7C9CST9</accession>
<dbReference type="EMBL" id="GISG01028385">
    <property type="protein sequence ID" value="MBA4620049.1"/>
    <property type="molecule type" value="Transcribed_RNA"/>
</dbReference>
<dbReference type="AlphaFoldDB" id="A0A7C9CST9"/>
<evidence type="ECO:0000259" key="3">
    <source>
        <dbReference type="PROSITE" id="PS50004"/>
    </source>
</evidence>
<evidence type="ECO:0000313" key="4">
    <source>
        <dbReference type="EMBL" id="MBA4620049.1"/>
    </source>
</evidence>
<dbReference type="PANTHER" id="PTHR46502:SF2">
    <property type="entry name" value="16 KDA PHLOEM PROTEIN 2"/>
    <property type="match status" value="1"/>
</dbReference>
<dbReference type="PROSITE" id="PS50004">
    <property type="entry name" value="C2"/>
    <property type="match status" value="1"/>
</dbReference>
<keyword evidence="1" id="KW-0479">Metal-binding</keyword>
<proteinExistence type="predicted"/>